<evidence type="ECO:0000256" key="2">
    <source>
        <dbReference type="SAM" id="Coils"/>
    </source>
</evidence>
<sequence length="67" mass="7929">MSTELLDQLETRIGALTDQVMLMKMEIDELKAQHTMLNEENQKLRDERKQWSERLQSLLGKLEQIEA</sequence>
<dbReference type="InterPro" id="IPR009252">
    <property type="entry name" value="Cell_div_ZapB"/>
</dbReference>
<dbReference type="AlphaFoldDB" id="A0A248LJZ4"/>
<dbReference type="Proteomes" id="UP001200247">
    <property type="component" value="Unassembled WGS sequence"/>
</dbReference>
<reference evidence="3" key="3">
    <citation type="submission" date="2017-06" db="EMBL/GenBank/DDBJ databases">
        <authorList>
            <person name="Kim H.J."/>
            <person name="Triplett B.A."/>
        </authorList>
    </citation>
    <scope>NUCLEOTIDE SEQUENCE</scope>
    <source>
        <strain evidence="3">HLGZ1</strain>
    </source>
</reference>
<dbReference type="Pfam" id="PF06005">
    <property type="entry name" value="ZapB"/>
    <property type="match status" value="1"/>
</dbReference>
<dbReference type="EMBL" id="CP022115">
    <property type="protein sequence ID" value="ASJ24865.1"/>
    <property type="molecule type" value="Genomic_DNA"/>
</dbReference>
<evidence type="ECO:0000313" key="6">
    <source>
        <dbReference type="Proteomes" id="UP001200247"/>
    </source>
</evidence>
<evidence type="ECO:0000313" key="4">
    <source>
        <dbReference type="EMBL" id="MCG9025106.1"/>
    </source>
</evidence>
<dbReference type="GeneID" id="75108683"/>
<evidence type="ECO:0000313" key="5">
    <source>
        <dbReference type="Proteomes" id="UP000197424"/>
    </source>
</evidence>
<dbReference type="EMBL" id="JAJAXM010000005">
    <property type="protein sequence ID" value="MCG9025106.1"/>
    <property type="molecule type" value="Genomic_DNA"/>
</dbReference>
<feature type="coiled-coil region" evidence="2">
    <location>
        <begin position="6"/>
        <end position="61"/>
    </location>
</feature>
<reference evidence="3" key="1">
    <citation type="journal article" date="2017" name="J. Antimicrob. Chemother.">
        <title>Emergence and genomic analysis of MDR Laribacter hongkongensis strain HLGZ1 from Guangzhou, China.</title>
        <authorList>
            <person name="Wu H.K."/>
            <person name="Chen J.H."/>
            <person name="Yang L."/>
            <person name="Li A.R."/>
            <person name="Su D.H."/>
            <person name="Lin Y.P."/>
            <person name="Chen D.Q."/>
        </authorList>
    </citation>
    <scope>NUCLEOTIDE SEQUENCE</scope>
    <source>
        <strain evidence="3">HLGZ1</strain>
    </source>
</reference>
<dbReference type="Proteomes" id="UP000197424">
    <property type="component" value="Chromosome"/>
</dbReference>
<dbReference type="GO" id="GO:0043093">
    <property type="term" value="P:FtsZ-dependent cytokinesis"/>
    <property type="evidence" value="ECO:0007669"/>
    <property type="project" value="InterPro"/>
</dbReference>
<dbReference type="GO" id="GO:0090529">
    <property type="term" value="P:cell septum assembly"/>
    <property type="evidence" value="ECO:0007669"/>
    <property type="project" value="InterPro"/>
</dbReference>
<dbReference type="OMA" id="REQQNGW"/>
<keyword evidence="4" id="KW-0131">Cell cycle</keyword>
<accession>A0A248LJZ4</accession>
<reference evidence="4 6" key="4">
    <citation type="submission" date="2021-10" db="EMBL/GenBank/DDBJ databases">
        <title>Whole-genome sequencing analysis of Laribacter hongkongensis: virulence gene profiles, carbohydrate-active enzyme prediction, and antimicrobial resistance characterization.</title>
        <authorList>
            <person name="Yuan P."/>
            <person name="Zhan Y."/>
            <person name="Chen D."/>
        </authorList>
    </citation>
    <scope>NUCLEOTIDE SEQUENCE [LARGE SCALE GENOMIC DNA]</scope>
    <source>
        <strain evidence="4 6">W67</strain>
    </source>
</reference>
<protein>
    <submittedName>
        <fullName evidence="4">Cell division protein ZapB</fullName>
    </submittedName>
    <submittedName>
        <fullName evidence="3">DUF904 domain containing protein</fullName>
    </submittedName>
</protein>
<organism evidence="3 5">
    <name type="scientific">Laribacter hongkongensis</name>
    <dbReference type="NCBI Taxonomy" id="168471"/>
    <lineage>
        <taxon>Bacteria</taxon>
        <taxon>Pseudomonadati</taxon>
        <taxon>Pseudomonadota</taxon>
        <taxon>Betaproteobacteria</taxon>
        <taxon>Neisseriales</taxon>
        <taxon>Aquaspirillaceae</taxon>
        <taxon>Laribacter</taxon>
    </lineage>
</organism>
<evidence type="ECO:0000313" key="3">
    <source>
        <dbReference type="EMBL" id="ASJ24865.1"/>
    </source>
</evidence>
<reference evidence="5" key="2">
    <citation type="submission" date="2017-06" db="EMBL/GenBank/DDBJ databases">
        <title>Whole genome sequence of Laribacter hongkongensis LHGZ1.</title>
        <authorList>
            <person name="Chen D."/>
            <person name="Wu H."/>
            <person name="Chen J."/>
        </authorList>
    </citation>
    <scope>NUCLEOTIDE SEQUENCE [LARGE SCALE GENOMIC DNA]</scope>
    <source>
        <strain evidence="5">LHGZ1</strain>
    </source>
</reference>
<evidence type="ECO:0000256" key="1">
    <source>
        <dbReference type="ARBA" id="ARBA00023054"/>
    </source>
</evidence>
<dbReference type="Gene3D" id="1.20.5.340">
    <property type="match status" value="1"/>
</dbReference>
<keyword evidence="4" id="KW-0132">Cell division</keyword>
<gene>
    <name evidence="4" type="primary">zapB</name>
    <name evidence="4" type="ORF">LH440_04180</name>
    <name evidence="3" type="ORF">LHGZ1_2034</name>
</gene>
<dbReference type="GO" id="GO:0005737">
    <property type="term" value="C:cytoplasm"/>
    <property type="evidence" value="ECO:0007669"/>
    <property type="project" value="InterPro"/>
</dbReference>
<dbReference type="RefSeq" id="WP_012697415.1">
    <property type="nucleotide sequence ID" value="NZ_CP022115.1"/>
</dbReference>
<keyword evidence="1 2" id="KW-0175">Coiled coil</keyword>
<name>A0A248LJZ4_9NEIS</name>
<proteinExistence type="predicted"/>